<dbReference type="InterPro" id="IPR016035">
    <property type="entry name" value="Acyl_Trfase/lysoPLipase"/>
</dbReference>
<comment type="function">
    <text evidence="1">Catalyzes the release of fatty acids from lysophospholipids.</text>
</comment>
<dbReference type="PANTHER" id="PTHR10728">
    <property type="entry name" value="CYTOSOLIC PHOSPHOLIPASE A2"/>
    <property type="match status" value="1"/>
</dbReference>
<evidence type="ECO:0000256" key="2">
    <source>
        <dbReference type="ARBA" id="ARBA00008780"/>
    </source>
</evidence>
<dbReference type="SMART" id="SM00022">
    <property type="entry name" value="PLAc"/>
    <property type="match status" value="1"/>
</dbReference>
<dbReference type="Proteomes" id="UP000094569">
    <property type="component" value="Unassembled WGS sequence"/>
</dbReference>
<organism evidence="13 14">
    <name type="scientific">Aspergillus cristatus</name>
    <name type="common">Chinese Fuzhuan brick tea-fermentation fungus</name>
    <name type="synonym">Eurotium cristatum</name>
    <dbReference type="NCBI Taxonomy" id="573508"/>
    <lineage>
        <taxon>Eukaryota</taxon>
        <taxon>Fungi</taxon>
        <taxon>Dikarya</taxon>
        <taxon>Ascomycota</taxon>
        <taxon>Pezizomycotina</taxon>
        <taxon>Eurotiomycetes</taxon>
        <taxon>Eurotiomycetidae</taxon>
        <taxon>Eurotiales</taxon>
        <taxon>Aspergillaceae</taxon>
        <taxon>Aspergillus</taxon>
        <taxon>Aspergillus subgen. Aspergillus</taxon>
    </lineage>
</organism>
<feature type="signal peptide" evidence="11">
    <location>
        <begin position="1"/>
        <end position="18"/>
    </location>
</feature>
<proteinExistence type="inferred from homology"/>
<name>A0A1E3B1D0_ASPCR</name>
<dbReference type="SUPFAM" id="SSF52151">
    <property type="entry name" value="FabD/lysophospholipase-like"/>
    <property type="match status" value="1"/>
</dbReference>
<protein>
    <recommendedName>
        <fullName evidence="3 11">Lysophospholipase</fullName>
        <ecNumber evidence="3 11">3.1.1.5</ecNumber>
    </recommendedName>
</protein>
<dbReference type="OrthoDB" id="4084751at2759"/>
<evidence type="ECO:0000256" key="3">
    <source>
        <dbReference type="ARBA" id="ARBA00013274"/>
    </source>
</evidence>
<dbReference type="VEuPathDB" id="FungiDB:SI65_09737"/>
<keyword evidence="5 10" id="KW-0378">Hydrolase</keyword>
<gene>
    <name evidence="13" type="ORF">SI65_09737</name>
</gene>
<evidence type="ECO:0000259" key="12">
    <source>
        <dbReference type="PROSITE" id="PS51210"/>
    </source>
</evidence>
<dbReference type="PROSITE" id="PS51210">
    <property type="entry name" value="PLA2C"/>
    <property type="match status" value="1"/>
</dbReference>
<dbReference type="EMBL" id="JXNT01000021">
    <property type="protein sequence ID" value="ODM14743.1"/>
    <property type="molecule type" value="Genomic_DNA"/>
</dbReference>
<keyword evidence="8" id="KW-0325">Glycoprotein</keyword>
<sequence>MKFSAVSWACSLAGLVAASPTPSDVNLAISLSRRALPNAPDGYTPANVTCPSNRPSIRGAGSLSSNETEWLRTRRNETIEPMKDFFDRISIPSFDAVSYINNHANNVSELPNIAIAVSGGGYRALSNGAGALKAFDSRTENSTSSGHLGGLLQSSTYVSGLSGGSWLLGSVYLNNFTTISALQTHEKGDVWQFSRSTLRGPDDGGIKILDSAQYWRDLVHMVDGKKDAGFNTSLTDYWGRALSYQFINDTDGGVDYTWSSIAQTDDFKAGKMPMPLVVADGRAPGELVVGSNSTVYEFNPWEFGSFDPTIFGFAPLEYLGSPFENGELPQGASCVRGFDNAGFVMGTSSTLFNQGLLRLNKADLPDAIKSVAEHILEDIGEANDDIAIYSPNPFYRYRNSTAAYSNANDLDVVDGGEDQQNIPLHPLIQPQRQVDVIFAVDSSADTSYNWPDGHSLVATYERSLNSTGIANGTVFPAVPDRHTFINQGLNERPTFFGCDAANLTGPAPLVVYLPNSPYSAYSNTSTFQLKYSDEERDSIITNGYEVVTMGNATEDKDWPTCVGCAILSRSLNRTGTTVPEACQTCFQRYCWNGTVDSRDPGDYEPSLLLSTSTSGSSKMSSLNRTAAVIALAAVVFATV</sequence>
<evidence type="ECO:0000256" key="5">
    <source>
        <dbReference type="ARBA" id="ARBA00022801"/>
    </source>
</evidence>
<keyword evidence="4 11" id="KW-0732">Signal</keyword>
<dbReference type="STRING" id="573508.A0A1E3B1D0"/>
<dbReference type="InterPro" id="IPR002642">
    <property type="entry name" value="LysoPLipase_cat_dom"/>
</dbReference>
<dbReference type="GO" id="GO:0004623">
    <property type="term" value="F:phospholipase A2 activity"/>
    <property type="evidence" value="ECO:0007669"/>
    <property type="project" value="TreeGrafter"/>
</dbReference>
<keyword evidence="6 10" id="KW-0442">Lipid degradation</keyword>
<dbReference type="AlphaFoldDB" id="A0A1E3B1D0"/>
<dbReference type="CDD" id="cd07203">
    <property type="entry name" value="cPLA2_Fungal_PLB"/>
    <property type="match status" value="1"/>
</dbReference>
<comment type="similarity">
    <text evidence="2 11">Belongs to the lysophospholipase family.</text>
</comment>
<keyword evidence="7 10" id="KW-0443">Lipid metabolism</keyword>
<dbReference type="SMR" id="A0A1E3B1D0"/>
<dbReference type="GO" id="GO:0046475">
    <property type="term" value="P:glycerophospholipid catabolic process"/>
    <property type="evidence" value="ECO:0007669"/>
    <property type="project" value="TreeGrafter"/>
</dbReference>
<evidence type="ECO:0000256" key="6">
    <source>
        <dbReference type="ARBA" id="ARBA00022963"/>
    </source>
</evidence>
<evidence type="ECO:0000313" key="14">
    <source>
        <dbReference type="Proteomes" id="UP000094569"/>
    </source>
</evidence>
<feature type="domain" description="PLA2c" evidence="12">
    <location>
        <begin position="49"/>
        <end position="596"/>
    </location>
</feature>
<accession>A0A1E3B1D0</accession>
<reference evidence="13 14" key="1">
    <citation type="journal article" date="2016" name="BMC Genomics">
        <title>Comparative genomic and transcriptomic analyses of the Fuzhuan brick tea-fermentation fungus Aspergillus cristatus.</title>
        <authorList>
            <person name="Ge Y."/>
            <person name="Wang Y."/>
            <person name="Liu Y."/>
            <person name="Tan Y."/>
            <person name="Ren X."/>
            <person name="Zhang X."/>
            <person name="Hyde K.D."/>
            <person name="Liu Y."/>
            <person name="Liu Z."/>
        </authorList>
    </citation>
    <scope>NUCLEOTIDE SEQUENCE [LARGE SCALE GENOMIC DNA]</scope>
    <source>
        <strain evidence="13 14">GZAAS20.1005</strain>
    </source>
</reference>
<dbReference type="Gene3D" id="3.40.1090.10">
    <property type="entry name" value="Cytosolic phospholipase A2 catalytic domain"/>
    <property type="match status" value="1"/>
</dbReference>
<comment type="catalytic activity">
    <reaction evidence="9 11">
        <text>a 1-acyl-sn-glycero-3-phosphocholine + H2O = sn-glycerol 3-phosphocholine + a fatty acid + H(+)</text>
        <dbReference type="Rhea" id="RHEA:15177"/>
        <dbReference type="ChEBI" id="CHEBI:15377"/>
        <dbReference type="ChEBI" id="CHEBI:15378"/>
        <dbReference type="ChEBI" id="CHEBI:16870"/>
        <dbReference type="ChEBI" id="CHEBI:28868"/>
        <dbReference type="ChEBI" id="CHEBI:58168"/>
        <dbReference type="EC" id="3.1.1.5"/>
    </reaction>
</comment>
<evidence type="ECO:0000256" key="10">
    <source>
        <dbReference type="PROSITE-ProRule" id="PRU00555"/>
    </source>
</evidence>
<dbReference type="GO" id="GO:0005829">
    <property type="term" value="C:cytosol"/>
    <property type="evidence" value="ECO:0007669"/>
    <property type="project" value="TreeGrafter"/>
</dbReference>
<dbReference type="PANTHER" id="PTHR10728:SF33">
    <property type="entry name" value="LYSOPHOSPHOLIPASE 1-RELATED"/>
    <property type="match status" value="1"/>
</dbReference>
<evidence type="ECO:0000256" key="11">
    <source>
        <dbReference type="RuleBase" id="RU362103"/>
    </source>
</evidence>
<feature type="chain" id="PRO_5009027075" description="Lysophospholipase" evidence="11">
    <location>
        <begin position="19"/>
        <end position="639"/>
    </location>
</feature>
<evidence type="ECO:0000313" key="13">
    <source>
        <dbReference type="EMBL" id="ODM14743.1"/>
    </source>
</evidence>
<keyword evidence="14" id="KW-1185">Reference proteome</keyword>
<comment type="caution">
    <text evidence="13">The sequence shown here is derived from an EMBL/GenBank/DDBJ whole genome shotgun (WGS) entry which is preliminary data.</text>
</comment>
<dbReference type="Pfam" id="PF01735">
    <property type="entry name" value="PLA2_B"/>
    <property type="match status" value="1"/>
</dbReference>
<evidence type="ECO:0000256" key="1">
    <source>
        <dbReference type="ARBA" id="ARBA00002169"/>
    </source>
</evidence>
<evidence type="ECO:0000256" key="9">
    <source>
        <dbReference type="ARBA" id="ARBA00049531"/>
    </source>
</evidence>
<dbReference type="GO" id="GO:0004622">
    <property type="term" value="F:phosphatidylcholine lysophospholipase activity"/>
    <property type="evidence" value="ECO:0007669"/>
    <property type="project" value="UniProtKB-EC"/>
</dbReference>
<dbReference type="EC" id="3.1.1.5" evidence="3 11"/>
<dbReference type="FunFam" id="3.40.1090.10:FF:000010">
    <property type="entry name" value="Lysophospholipase"/>
    <property type="match status" value="1"/>
</dbReference>
<dbReference type="GO" id="GO:0005783">
    <property type="term" value="C:endoplasmic reticulum"/>
    <property type="evidence" value="ECO:0007669"/>
    <property type="project" value="TreeGrafter"/>
</dbReference>
<evidence type="ECO:0000256" key="4">
    <source>
        <dbReference type="ARBA" id="ARBA00022729"/>
    </source>
</evidence>
<evidence type="ECO:0000256" key="8">
    <source>
        <dbReference type="ARBA" id="ARBA00023180"/>
    </source>
</evidence>
<evidence type="ECO:0000256" key="7">
    <source>
        <dbReference type="ARBA" id="ARBA00023098"/>
    </source>
</evidence>